<evidence type="ECO:0000256" key="1">
    <source>
        <dbReference type="SAM" id="SignalP"/>
    </source>
</evidence>
<accession>A0A2W1LB02</accession>
<proteinExistence type="predicted"/>
<feature type="signal peptide" evidence="1">
    <location>
        <begin position="1"/>
        <end position="18"/>
    </location>
</feature>
<keyword evidence="1" id="KW-0732">Signal</keyword>
<feature type="chain" id="PRO_5039463766" description="Lipoprotein" evidence="1">
    <location>
        <begin position="19"/>
        <end position="182"/>
    </location>
</feature>
<name>A0A2W1LB02_9BACL</name>
<dbReference type="AlphaFoldDB" id="A0A2W1LB02"/>
<reference evidence="2 3" key="1">
    <citation type="submission" date="2018-06" db="EMBL/GenBank/DDBJ databases">
        <title>Paenibacillus imtechensis sp. nov.</title>
        <authorList>
            <person name="Pinnaka A.K."/>
            <person name="Singh H."/>
            <person name="Kaur M."/>
        </authorList>
    </citation>
    <scope>NUCLEOTIDE SEQUENCE [LARGE SCALE GENOMIC DNA]</scope>
    <source>
        <strain evidence="2 3">SMB1</strain>
    </source>
</reference>
<evidence type="ECO:0008006" key="4">
    <source>
        <dbReference type="Google" id="ProtNLM"/>
    </source>
</evidence>
<dbReference type="PROSITE" id="PS51257">
    <property type="entry name" value="PROKAR_LIPOPROTEIN"/>
    <property type="match status" value="1"/>
</dbReference>
<protein>
    <recommendedName>
        <fullName evidence="4">Lipoprotein</fullName>
    </recommendedName>
</protein>
<dbReference type="EMBL" id="QKRB01000044">
    <property type="protein sequence ID" value="PZD95310.1"/>
    <property type="molecule type" value="Genomic_DNA"/>
</dbReference>
<sequence length="182" mass="20154">MKKIIVIVCLLLFMTACSKLVDVSVDLGKQALKNGDQAVKQFDPSIIEQPANEDSAAQPQEYRHTESFVIKANEIYASMEGLRASIGEEAEFLTVQDATEKLPEVKIIVIDAFKLRSEYAPSQFKDAAYSLYQASAQLSALYKAVSEDVTFPGIKAYDSHIADFKAELESWTNHDPDATKTP</sequence>
<evidence type="ECO:0000313" key="2">
    <source>
        <dbReference type="EMBL" id="PZD95310.1"/>
    </source>
</evidence>
<dbReference type="Proteomes" id="UP000249522">
    <property type="component" value="Unassembled WGS sequence"/>
</dbReference>
<dbReference type="RefSeq" id="WP_111146939.1">
    <property type="nucleotide sequence ID" value="NZ_QKRB01000044.1"/>
</dbReference>
<gene>
    <name evidence="2" type="ORF">DNH61_12225</name>
</gene>
<evidence type="ECO:0000313" key="3">
    <source>
        <dbReference type="Proteomes" id="UP000249522"/>
    </source>
</evidence>
<keyword evidence="3" id="KW-1185">Reference proteome</keyword>
<comment type="caution">
    <text evidence="2">The sequence shown here is derived from an EMBL/GenBank/DDBJ whole genome shotgun (WGS) entry which is preliminary data.</text>
</comment>
<organism evidence="2 3">
    <name type="scientific">Paenibacillus sambharensis</name>
    <dbReference type="NCBI Taxonomy" id="1803190"/>
    <lineage>
        <taxon>Bacteria</taxon>
        <taxon>Bacillati</taxon>
        <taxon>Bacillota</taxon>
        <taxon>Bacilli</taxon>
        <taxon>Bacillales</taxon>
        <taxon>Paenibacillaceae</taxon>
        <taxon>Paenibacillus</taxon>
    </lineage>
</organism>